<evidence type="ECO:0000256" key="5">
    <source>
        <dbReference type="ARBA" id="ARBA00023125"/>
    </source>
</evidence>
<keyword evidence="7 11" id="KW-0804">Transcription</keyword>
<evidence type="ECO:0000259" key="13">
    <source>
        <dbReference type="SMART" id="SM01372"/>
    </source>
</evidence>
<organism evidence="14 15">
    <name type="scientific">Octodon degus</name>
    <name type="common">Degu</name>
    <name type="synonym">Sciurus degus</name>
    <dbReference type="NCBI Taxonomy" id="10160"/>
    <lineage>
        <taxon>Eukaryota</taxon>
        <taxon>Metazoa</taxon>
        <taxon>Chordata</taxon>
        <taxon>Craniata</taxon>
        <taxon>Vertebrata</taxon>
        <taxon>Euteleostomi</taxon>
        <taxon>Mammalia</taxon>
        <taxon>Eutheria</taxon>
        <taxon>Euarchontoglires</taxon>
        <taxon>Glires</taxon>
        <taxon>Rodentia</taxon>
        <taxon>Hystricomorpha</taxon>
        <taxon>Octodontidae</taxon>
        <taxon>Octodon</taxon>
    </lineage>
</organism>
<keyword evidence="9" id="KW-0131">Cell cycle</keyword>
<reference evidence="15" key="1">
    <citation type="submission" date="2025-08" db="UniProtKB">
        <authorList>
            <consortium name="RefSeq"/>
        </authorList>
    </citation>
    <scope>IDENTIFICATION</scope>
</reference>
<evidence type="ECO:0000256" key="10">
    <source>
        <dbReference type="ARBA" id="ARBA00039675"/>
    </source>
</evidence>
<feature type="compositionally biased region" description="Basic and acidic residues" evidence="12">
    <location>
        <begin position="588"/>
        <end position="611"/>
    </location>
</feature>
<feature type="region of interest" description="Disordered" evidence="12">
    <location>
        <begin position="579"/>
        <end position="701"/>
    </location>
</feature>
<dbReference type="GO" id="GO:0090575">
    <property type="term" value="C:RNA polymerase II transcription regulator complex"/>
    <property type="evidence" value="ECO:0007669"/>
    <property type="project" value="TreeGrafter"/>
</dbReference>
<evidence type="ECO:0000256" key="8">
    <source>
        <dbReference type="ARBA" id="ARBA00023242"/>
    </source>
</evidence>
<evidence type="ECO:0000256" key="6">
    <source>
        <dbReference type="ARBA" id="ARBA00023159"/>
    </source>
</evidence>
<dbReference type="InParanoid" id="A0A6P6EMA6"/>
<proteinExistence type="inferred from homology"/>
<dbReference type="SUPFAM" id="SSF46785">
    <property type="entry name" value="Winged helix' DNA-binding domain"/>
    <property type="match status" value="2"/>
</dbReference>
<dbReference type="InterPro" id="IPR036390">
    <property type="entry name" value="WH_DNA-bd_sf"/>
</dbReference>
<gene>
    <name evidence="15" type="primary">E2f7</name>
</gene>
<dbReference type="InterPro" id="IPR003316">
    <property type="entry name" value="E2F_WHTH_DNA-bd_dom"/>
</dbReference>
<feature type="region of interest" description="Disordered" evidence="12">
    <location>
        <begin position="850"/>
        <end position="902"/>
    </location>
</feature>
<dbReference type="FunFam" id="1.10.10.10:FF:000100">
    <property type="entry name" value="E2F transcription factor 8"/>
    <property type="match status" value="1"/>
</dbReference>
<feature type="compositionally biased region" description="Polar residues" evidence="12">
    <location>
        <begin position="627"/>
        <end position="643"/>
    </location>
</feature>
<evidence type="ECO:0000313" key="15">
    <source>
        <dbReference type="RefSeq" id="XP_023573406.1"/>
    </source>
</evidence>
<dbReference type="Pfam" id="PF02319">
    <property type="entry name" value="WHD_E2F_TDP"/>
    <property type="match status" value="2"/>
</dbReference>
<keyword evidence="8 11" id="KW-0539">Nucleus</keyword>
<evidence type="ECO:0000256" key="12">
    <source>
        <dbReference type="SAM" id="MobiDB-lite"/>
    </source>
</evidence>
<keyword evidence="3" id="KW-0678">Repressor</keyword>
<dbReference type="CTD" id="144455"/>
<evidence type="ECO:0000256" key="4">
    <source>
        <dbReference type="ARBA" id="ARBA00023015"/>
    </source>
</evidence>
<dbReference type="GO" id="GO:0070365">
    <property type="term" value="P:hepatocyte differentiation"/>
    <property type="evidence" value="ECO:0007669"/>
    <property type="project" value="UniProtKB-ARBA"/>
</dbReference>
<feature type="domain" description="E2F/DP family winged-helix DNA-binding" evidence="13">
    <location>
        <begin position="141"/>
        <end position="210"/>
    </location>
</feature>
<feature type="domain" description="E2F/DP family winged-helix DNA-binding" evidence="13">
    <location>
        <begin position="280"/>
        <end position="365"/>
    </location>
</feature>
<dbReference type="GO" id="GO:0000978">
    <property type="term" value="F:RNA polymerase II cis-regulatory region sequence-specific DNA binding"/>
    <property type="evidence" value="ECO:0007669"/>
    <property type="project" value="InterPro"/>
</dbReference>
<keyword evidence="5 11" id="KW-0238">DNA-binding</keyword>
<name>A0A6P6EMA6_OCTDE</name>
<dbReference type="FunCoup" id="A0A6P6EMA6">
    <property type="interactions" value="2039"/>
</dbReference>
<evidence type="ECO:0000256" key="9">
    <source>
        <dbReference type="ARBA" id="ARBA00023306"/>
    </source>
</evidence>
<protein>
    <recommendedName>
        <fullName evidence="10">Transcription factor E2F7</fullName>
    </recommendedName>
</protein>
<dbReference type="Proteomes" id="UP000515203">
    <property type="component" value="Unplaced"/>
</dbReference>
<accession>A0A6P6EMA6</accession>
<dbReference type="PANTHER" id="PTHR12081:SF25">
    <property type="entry name" value="TRANSCRIPTION FACTOR E2F7"/>
    <property type="match status" value="1"/>
</dbReference>
<dbReference type="GO" id="GO:0060707">
    <property type="term" value="P:trophoblast giant cell differentiation"/>
    <property type="evidence" value="ECO:0007669"/>
    <property type="project" value="UniProtKB-ARBA"/>
</dbReference>
<dbReference type="GO" id="GO:0060718">
    <property type="term" value="P:chorionic trophoblast cell differentiation"/>
    <property type="evidence" value="ECO:0007669"/>
    <property type="project" value="UniProtKB-ARBA"/>
</dbReference>
<dbReference type="AlphaFoldDB" id="A0A6P6EMA6"/>
<evidence type="ECO:0000256" key="3">
    <source>
        <dbReference type="ARBA" id="ARBA00022491"/>
    </source>
</evidence>
<dbReference type="GeneID" id="101591300"/>
<keyword evidence="6" id="KW-0010">Activator</keyword>
<dbReference type="OrthoDB" id="5318at2759"/>
<evidence type="ECO:0000256" key="11">
    <source>
        <dbReference type="RuleBase" id="RU003796"/>
    </source>
</evidence>
<dbReference type="SMART" id="SM01372">
    <property type="entry name" value="E2F_TDP"/>
    <property type="match status" value="2"/>
</dbReference>
<dbReference type="InterPro" id="IPR036388">
    <property type="entry name" value="WH-like_DNA-bd_sf"/>
</dbReference>
<dbReference type="Gene3D" id="1.10.10.10">
    <property type="entry name" value="Winged helix-like DNA-binding domain superfamily/Winged helix DNA-binding domain"/>
    <property type="match status" value="2"/>
</dbReference>
<evidence type="ECO:0000313" key="14">
    <source>
        <dbReference type="Proteomes" id="UP000515203"/>
    </source>
</evidence>
<dbReference type="GO" id="GO:0002040">
    <property type="term" value="P:sprouting angiogenesis"/>
    <property type="evidence" value="ECO:0007669"/>
    <property type="project" value="UniProtKB-ARBA"/>
</dbReference>
<feature type="compositionally biased region" description="Basic and acidic residues" evidence="12">
    <location>
        <begin position="663"/>
        <end position="693"/>
    </location>
</feature>
<evidence type="ECO:0000256" key="7">
    <source>
        <dbReference type="ARBA" id="ARBA00023163"/>
    </source>
</evidence>
<dbReference type="GO" id="GO:0032877">
    <property type="term" value="P:positive regulation of DNA endoreduplication"/>
    <property type="evidence" value="ECO:0007669"/>
    <property type="project" value="UniProtKB-ARBA"/>
</dbReference>
<keyword evidence="14" id="KW-1185">Reference proteome</keyword>
<evidence type="ECO:0000256" key="2">
    <source>
        <dbReference type="ARBA" id="ARBA00010940"/>
    </source>
</evidence>
<dbReference type="PANTHER" id="PTHR12081">
    <property type="entry name" value="TRANSCRIPTION FACTOR E2F"/>
    <property type="match status" value="1"/>
</dbReference>
<dbReference type="GO" id="GO:0032466">
    <property type="term" value="P:negative regulation of cytokinesis"/>
    <property type="evidence" value="ECO:0007669"/>
    <property type="project" value="UniProtKB-ARBA"/>
</dbReference>
<sequence length="902" mass="99575">MEVNCLTLKDLINPKQTRLELAAEDGENAQKENIFVDRLRMAPKTPIKNEPIDLSKQKIFTPERSPITPVKLVDRQQTEPWTPTANLKVLISAASPDIRDREKRKGLFRPLENKDDAFTDSLQLDVGDSAVDEFEKQRPSRKQKSLGLLCQKFLARYPSYPLSTEKTTISLDEVAVSLGVERRRIYDIVNVLESLHLVSRVAKNQYGWHGRHSLPKTLRTLQRLGEEQKYEEQMAHLQQKELDLMDYKFGEHRRNGYPECQDQQLLEFSEPDYPSSANSRKDKSLRIMSQKFVMLFLVSKTKIVTLDVAAKILIEESQDTPDHSKFKTKVRRLYDIANVLTSLALIKKVHVTEERGRKPAFKWIGPVDFSSSDDELMDVSASVLPELKRETYGKIQVCAKQRLARHGSFNTVQASERIERKVISEPSSPYREEQESGGFSLEIGSLAAIYRQKIEDKLQEGTSASKKAVPTAGSLDTGLLFDSEYYGNPLAHQAFSAAHTGLPALSMQNSLSGQVGVSLAPMSSDRESMKPTLFSGQPMMYVPSASLFMLCTNLRGGPAPESGLERNGRSLEVPATAELSLAPSSQKRLCEDRKPLEEHEPATKRQSRELEDSPLSLVMPKKPSDSIDLTSAKTVGCSGSASQEDCPGDGPHLAAEEVSGNAAEHHFASSEHRTPSRNTDTEKKPSQENESTKDSSLPQYLYVQSPPGLNGFNVLFSGSQIPYTVGPSSGQLPPFSVPCMVLPSPPLGPFPVVYSAVPGPIPSAPGILPNTGPVNFSLPGLGPTAHLLIGPAAMINPKLSTLPSADPQLQGQPSWNLSPVTARSHSVQPESPAYMGHPVSVIKLEQSPVPVTPKSMHRTHRETFFKTPGSLGDPIPRRRERNQSRNTSSAQRRLEIPSGGPE</sequence>
<dbReference type="GO" id="GO:0001217">
    <property type="term" value="F:DNA-binding transcription repressor activity"/>
    <property type="evidence" value="ECO:0007669"/>
    <property type="project" value="UniProtKB-ARBA"/>
</dbReference>
<dbReference type="InterPro" id="IPR015633">
    <property type="entry name" value="E2F"/>
</dbReference>
<dbReference type="RefSeq" id="XP_023573406.1">
    <property type="nucleotide sequence ID" value="XM_023717638.1"/>
</dbReference>
<evidence type="ECO:0000256" key="1">
    <source>
        <dbReference type="ARBA" id="ARBA00004123"/>
    </source>
</evidence>
<comment type="similarity">
    <text evidence="2 11">Belongs to the E2F/DP family.</text>
</comment>
<comment type="subcellular location">
    <subcellularLocation>
        <location evidence="1 11">Nucleus</location>
    </subcellularLocation>
</comment>
<keyword evidence="4 11" id="KW-0805">Transcription regulation</keyword>
<dbReference type="FunFam" id="1.10.10.10:FF:000073">
    <property type="entry name" value="E2F transcription factor 8"/>
    <property type="match status" value="1"/>
</dbReference>
<dbReference type="GO" id="GO:0000981">
    <property type="term" value="F:DNA-binding transcription factor activity, RNA polymerase II-specific"/>
    <property type="evidence" value="ECO:0007669"/>
    <property type="project" value="TreeGrafter"/>
</dbReference>